<comment type="subcellular location">
    <subcellularLocation>
        <location evidence="1">Membrane</location>
        <topology evidence="1">Multi-pass membrane protein</topology>
    </subcellularLocation>
</comment>
<evidence type="ECO:0000259" key="6">
    <source>
        <dbReference type="Pfam" id="PF03151"/>
    </source>
</evidence>
<evidence type="ECO:0000256" key="5">
    <source>
        <dbReference type="SAM" id="Phobius"/>
    </source>
</evidence>
<keyword evidence="3 5" id="KW-1133">Transmembrane helix</keyword>
<evidence type="ECO:0000256" key="1">
    <source>
        <dbReference type="ARBA" id="ARBA00004141"/>
    </source>
</evidence>
<organism evidence="7 8">
    <name type="scientific">Symbiochloris irregularis</name>
    <dbReference type="NCBI Taxonomy" id="706552"/>
    <lineage>
        <taxon>Eukaryota</taxon>
        <taxon>Viridiplantae</taxon>
        <taxon>Chlorophyta</taxon>
        <taxon>core chlorophytes</taxon>
        <taxon>Trebouxiophyceae</taxon>
        <taxon>Trebouxiales</taxon>
        <taxon>Trebouxiaceae</taxon>
        <taxon>Symbiochloris</taxon>
    </lineage>
</organism>
<dbReference type="InterPro" id="IPR050186">
    <property type="entry name" value="TPT_transporter"/>
</dbReference>
<feature type="transmembrane region" description="Helical" evidence="5">
    <location>
        <begin position="277"/>
        <end position="295"/>
    </location>
</feature>
<keyword evidence="2 5" id="KW-0812">Transmembrane</keyword>
<protein>
    <recommendedName>
        <fullName evidence="6">Sugar phosphate transporter domain-containing protein</fullName>
    </recommendedName>
</protein>
<dbReference type="AlphaFoldDB" id="A0AAW1P4Z0"/>
<sequence length="333" mass="35851">MLISEDSKPAGWIRLSAALYYCAASMAVQFSNKALFTLYGYHFPILMTFLQMLFIAPVCYIVARPNLQWETAKGIMPLAFVNVLNVVAGLLGTAGLNIPMFIALRRFTLVATIALERLLLGKQHEKATLGAVGVMIGGALVAAVTDLSFHPTGYAAVLANDLLTALYLIRVKATPATQGLSTTGLLFYNATLSLPLLAVALAISWEPAAIWAYPGYASAGFRAVLGMSCMLGLTINHSTFVCTRYNDPLTTSVAGNLKNVLMTFIGALSFGDFVFRPWNAAGLAISMAGAVWYATKTALRSVQKNLICHGLFNQPHQQWQASCHHCHCITPAA</sequence>
<gene>
    <name evidence="7" type="ORF">WJX73_002858</name>
</gene>
<dbReference type="InterPro" id="IPR004853">
    <property type="entry name" value="Sugar_P_trans_dom"/>
</dbReference>
<dbReference type="Pfam" id="PF03151">
    <property type="entry name" value="TPT"/>
    <property type="match status" value="1"/>
</dbReference>
<keyword evidence="8" id="KW-1185">Reference proteome</keyword>
<feature type="transmembrane region" description="Helical" evidence="5">
    <location>
        <begin position="75"/>
        <end position="96"/>
    </location>
</feature>
<proteinExistence type="predicted"/>
<feature type="transmembrane region" description="Helical" evidence="5">
    <location>
        <begin position="153"/>
        <end position="173"/>
    </location>
</feature>
<feature type="transmembrane region" description="Helical" evidence="5">
    <location>
        <begin position="211"/>
        <end position="233"/>
    </location>
</feature>
<feature type="transmembrane region" description="Helical" evidence="5">
    <location>
        <begin position="253"/>
        <end position="271"/>
    </location>
</feature>
<dbReference type="PANTHER" id="PTHR11132">
    <property type="entry name" value="SOLUTE CARRIER FAMILY 35"/>
    <property type="match status" value="1"/>
</dbReference>
<comment type="caution">
    <text evidence="7">The sequence shown here is derived from an EMBL/GenBank/DDBJ whole genome shotgun (WGS) entry which is preliminary data.</text>
</comment>
<evidence type="ECO:0000256" key="3">
    <source>
        <dbReference type="ARBA" id="ARBA00022989"/>
    </source>
</evidence>
<feature type="transmembrane region" description="Helical" evidence="5">
    <location>
        <begin position="127"/>
        <end position="147"/>
    </location>
</feature>
<evidence type="ECO:0000256" key="4">
    <source>
        <dbReference type="ARBA" id="ARBA00023136"/>
    </source>
</evidence>
<dbReference type="EMBL" id="JALJOQ010000045">
    <property type="protein sequence ID" value="KAK9805083.1"/>
    <property type="molecule type" value="Genomic_DNA"/>
</dbReference>
<evidence type="ECO:0000313" key="7">
    <source>
        <dbReference type="EMBL" id="KAK9805083.1"/>
    </source>
</evidence>
<dbReference type="GO" id="GO:0016020">
    <property type="term" value="C:membrane"/>
    <property type="evidence" value="ECO:0007669"/>
    <property type="project" value="UniProtKB-SubCell"/>
</dbReference>
<reference evidence="7 8" key="1">
    <citation type="journal article" date="2024" name="Nat. Commun.">
        <title>Phylogenomics reveals the evolutionary origins of lichenization in chlorophyte algae.</title>
        <authorList>
            <person name="Puginier C."/>
            <person name="Libourel C."/>
            <person name="Otte J."/>
            <person name="Skaloud P."/>
            <person name="Haon M."/>
            <person name="Grisel S."/>
            <person name="Petersen M."/>
            <person name="Berrin J.G."/>
            <person name="Delaux P.M."/>
            <person name="Dal Grande F."/>
            <person name="Keller J."/>
        </authorList>
    </citation>
    <scope>NUCLEOTIDE SEQUENCE [LARGE SCALE GENOMIC DNA]</scope>
    <source>
        <strain evidence="7 8">SAG 2036</strain>
    </source>
</reference>
<dbReference type="Proteomes" id="UP001465755">
    <property type="component" value="Unassembled WGS sequence"/>
</dbReference>
<feature type="transmembrane region" description="Helical" evidence="5">
    <location>
        <begin position="43"/>
        <end position="63"/>
    </location>
</feature>
<feature type="domain" description="Sugar phosphate transporter" evidence="6">
    <location>
        <begin position="19"/>
        <end position="293"/>
    </location>
</feature>
<feature type="transmembrane region" description="Helical" evidence="5">
    <location>
        <begin position="185"/>
        <end position="205"/>
    </location>
</feature>
<keyword evidence="4 5" id="KW-0472">Membrane</keyword>
<name>A0AAW1P4Z0_9CHLO</name>
<evidence type="ECO:0000256" key="2">
    <source>
        <dbReference type="ARBA" id="ARBA00022692"/>
    </source>
</evidence>
<evidence type="ECO:0000313" key="8">
    <source>
        <dbReference type="Proteomes" id="UP001465755"/>
    </source>
</evidence>
<accession>A0AAW1P4Z0</accession>
<feature type="transmembrane region" description="Helical" evidence="5">
    <location>
        <begin position="12"/>
        <end position="31"/>
    </location>
</feature>